<comment type="caution">
    <text evidence="2">The sequence shown here is derived from an EMBL/GenBank/DDBJ whole genome shotgun (WGS) entry which is preliminary data.</text>
</comment>
<dbReference type="Proteomes" id="UP001187192">
    <property type="component" value="Unassembled WGS sequence"/>
</dbReference>
<keyword evidence="3" id="KW-1185">Reference proteome</keyword>
<dbReference type="AlphaFoldDB" id="A0AA88DPH4"/>
<proteinExistence type="predicted"/>
<protein>
    <submittedName>
        <fullName evidence="2">Uncharacterized protein</fullName>
    </submittedName>
</protein>
<organism evidence="2 3">
    <name type="scientific">Ficus carica</name>
    <name type="common">Common fig</name>
    <dbReference type="NCBI Taxonomy" id="3494"/>
    <lineage>
        <taxon>Eukaryota</taxon>
        <taxon>Viridiplantae</taxon>
        <taxon>Streptophyta</taxon>
        <taxon>Embryophyta</taxon>
        <taxon>Tracheophyta</taxon>
        <taxon>Spermatophyta</taxon>
        <taxon>Magnoliopsida</taxon>
        <taxon>eudicotyledons</taxon>
        <taxon>Gunneridae</taxon>
        <taxon>Pentapetalae</taxon>
        <taxon>rosids</taxon>
        <taxon>fabids</taxon>
        <taxon>Rosales</taxon>
        <taxon>Moraceae</taxon>
        <taxon>Ficeae</taxon>
        <taxon>Ficus</taxon>
    </lineage>
</organism>
<feature type="compositionally biased region" description="Basic and acidic residues" evidence="1">
    <location>
        <begin position="12"/>
        <end position="26"/>
    </location>
</feature>
<evidence type="ECO:0000313" key="3">
    <source>
        <dbReference type="Proteomes" id="UP001187192"/>
    </source>
</evidence>
<sequence length="50" mass="5592">MSTGTQTMAQRARQDPNGEESARRREGRLAIFLNSDTKVVVFSNSDNFSD</sequence>
<name>A0AA88DPH4_FICCA</name>
<evidence type="ECO:0000256" key="1">
    <source>
        <dbReference type="SAM" id="MobiDB-lite"/>
    </source>
</evidence>
<gene>
    <name evidence="2" type="ORF">TIFTF001_028015</name>
</gene>
<accession>A0AA88DPH4</accession>
<dbReference type="EMBL" id="BTGU01000082">
    <property type="protein sequence ID" value="GMN58915.1"/>
    <property type="molecule type" value="Genomic_DNA"/>
</dbReference>
<evidence type="ECO:0000313" key="2">
    <source>
        <dbReference type="EMBL" id="GMN58915.1"/>
    </source>
</evidence>
<feature type="region of interest" description="Disordered" evidence="1">
    <location>
        <begin position="1"/>
        <end position="26"/>
    </location>
</feature>
<reference evidence="2" key="1">
    <citation type="submission" date="2023-07" db="EMBL/GenBank/DDBJ databases">
        <title>draft genome sequence of fig (Ficus carica).</title>
        <authorList>
            <person name="Takahashi T."/>
            <person name="Nishimura K."/>
        </authorList>
    </citation>
    <scope>NUCLEOTIDE SEQUENCE</scope>
</reference>